<proteinExistence type="predicted"/>
<sequence>MRTYAEDVWRFASDPNVPFSNNLAEQAVRMPKVKQKISGGFRTRNGADTFCTIRSYLATLHKQGHNLFHALTLTFQGQPPQPRLA</sequence>
<dbReference type="PANTHER" id="PTHR33678:SF1">
    <property type="entry name" value="BLL1576 PROTEIN"/>
    <property type="match status" value="1"/>
</dbReference>
<dbReference type="EMBL" id="JDSS02000024">
    <property type="protein sequence ID" value="KFB67878.1"/>
    <property type="molecule type" value="Genomic_DNA"/>
</dbReference>
<evidence type="ECO:0000313" key="3">
    <source>
        <dbReference type="Proteomes" id="UP000019812"/>
    </source>
</evidence>
<dbReference type="AlphaFoldDB" id="A0A084XZI4"/>
<name>A0A084XZI4_9PROT</name>
<evidence type="ECO:0000259" key="1">
    <source>
        <dbReference type="Pfam" id="PF03050"/>
    </source>
</evidence>
<dbReference type="InterPro" id="IPR052344">
    <property type="entry name" value="Transposase-related"/>
</dbReference>
<accession>A0A084XZI4</accession>
<protein>
    <submittedName>
        <fullName evidence="2">Transposase IS66 family protein</fullName>
    </submittedName>
</protein>
<comment type="caution">
    <text evidence="2">The sequence shown here is derived from an EMBL/GenBank/DDBJ whole genome shotgun (WGS) entry which is preliminary data.</text>
</comment>
<feature type="domain" description="Transposase IS66 central" evidence="1">
    <location>
        <begin position="6"/>
        <end position="48"/>
    </location>
</feature>
<gene>
    <name evidence="2" type="ORF">CAPSK01_002466</name>
</gene>
<dbReference type="PANTHER" id="PTHR33678">
    <property type="entry name" value="BLL1576 PROTEIN"/>
    <property type="match status" value="1"/>
</dbReference>
<organism evidence="2 3">
    <name type="scientific">Candidatus Accumulibacter vicinus</name>
    <dbReference type="NCBI Taxonomy" id="2954382"/>
    <lineage>
        <taxon>Bacteria</taxon>
        <taxon>Pseudomonadati</taxon>
        <taxon>Pseudomonadota</taxon>
        <taxon>Betaproteobacteria</taxon>
        <taxon>Candidatus Accumulibacter</taxon>
    </lineage>
</organism>
<dbReference type="InterPro" id="IPR004291">
    <property type="entry name" value="Transposase_IS66_central"/>
</dbReference>
<dbReference type="STRING" id="1457154.CAPSK01_002466"/>
<dbReference type="Pfam" id="PF03050">
    <property type="entry name" value="DDE_Tnp_IS66"/>
    <property type="match status" value="1"/>
</dbReference>
<evidence type="ECO:0000313" key="2">
    <source>
        <dbReference type="EMBL" id="KFB67878.1"/>
    </source>
</evidence>
<reference evidence="2 3" key="1">
    <citation type="submission" date="2014-07" db="EMBL/GenBank/DDBJ databases">
        <title>Expanding our view of genomic diversity in Candidatus Accumulibacter clades.</title>
        <authorList>
            <person name="Skennerton C.T."/>
            <person name="Barr J.J."/>
            <person name="Slater F.R."/>
            <person name="Bond P.L."/>
            <person name="Tyson G.W."/>
        </authorList>
    </citation>
    <scope>NUCLEOTIDE SEQUENCE [LARGE SCALE GENOMIC DNA]</scope>
    <source>
        <strain evidence="3">SK-01</strain>
    </source>
</reference>
<dbReference type="Proteomes" id="UP000019812">
    <property type="component" value="Unassembled WGS sequence"/>
</dbReference>